<sequence>MSARYSTYYFFVFLLSCLSSCIEPYQPDVIQMPNNYLVVDGFINSNGPTAIRLSRTVNLDGTNIPPGESSAQVLIEEEGGLQYELAEGPNGNYISQPLQLKPAKRYRLRIRTADGKQYASAYQDNKRTPPIDSISFKAEADALQIYVNTHDPELNTRYYRWKFEETWQFTTPFYSTLEYINFDMVDRRENINLCYRGSNSTAVNIASTAKLSQDVVSEFPLTKIPNTSVKLKYKYSILVKQYAQTKEAYEYAETLKKNTENIGTLFDPLPTQLTGNIQCISNPAEPVIGFVSVASEQVKRIFIGRSQLPTNWRPLNEYDFCQLDTIIVKDVPANFASGHFLPIGEVRSDMGALVGYTGSSADCVDCRVRGTNVKPDFWE</sequence>
<dbReference type="Proteomes" id="UP000323426">
    <property type="component" value="Unassembled WGS sequence"/>
</dbReference>
<dbReference type="RefSeq" id="WP_150090598.1">
    <property type="nucleotide sequence ID" value="NZ_VWSF01000016.1"/>
</dbReference>
<dbReference type="AlphaFoldDB" id="A0A5M6D9B8"/>
<dbReference type="InterPro" id="IPR025345">
    <property type="entry name" value="DUF4249"/>
</dbReference>
<evidence type="ECO:0000313" key="1">
    <source>
        <dbReference type="EMBL" id="KAA5542882.1"/>
    </source>
</evidence>
<dbReference type="PROSITE" id="PS51257">
    <property type="entry name" value="PROKAR_LIPOPROTEIN"/>
    <property type="match status" value="1"/>
</dbReference>
<dbReference type="EMBL" id="VWSF01000016">
    <property type="protein sequence ID" value="KAA5542882.1"/>
    <property type="molecule type" value="Genomic_DNA"/>
</dbReference>
<gene>
    <name evidence="1" type="ORF">F0145_18255</name>
</gene>
<reference evidence="1 2" key="1">
    <citation type="submission" date="2019-09" db="EMBL/GenBank/DDBJ databases">
        <title>Genome sequence and assembly of Adhaeribacter sp.</title>
        <authorList>
            <person name="Chhetri G."/>
        </authorList>
    </citation>
    <scope>NUCLEOTIDE SEQUENCE [LARGE SCALE GENOMIC DNA]</scope>
    <source>
        <strain evidence="1 2">DK36</strain>
    </source>
</reference>
<accession>A0A5M6D9B8</accession>
<comment type="caution">
    <text evidence="1">The sequence shown here is derived from an EMBL/GenBank/DDBJ whole genome shotgun (WGS) entry which is preliminary data.</text>
</comment>
<proteinExistence type="predicted"/>
<protein>
    <submittedName>
        <fullName evidence="1">DUF4249 domain-containing protein</fullName>
    </submittedName>
</protein>
<organism evidence="1 2">
    <name type="scientific">Adhaeribacter rhizoryzae</name>
    <dbReference type="NCBI Taxonomy" id="2607907"/>
    <lineage>
        <taxon>Bacteria</taxon>
        <taxon>Pseudomonadati</taxon>
        <taxon>Bacteroidota</taxon>
        <taxon>Cytophagia</taxon>
        <taxon>Cytophagales</taxon>
        <taxon>Hymenobacteraceae</taxon>
        <taxon>Adhaeribacter</taxon>
    </lineage>
</organism>
<keyword evidence="2" id="KW-1185">Reference proteome</keyword>
<dbReference type="Pfam" id="PF14054">
    <property type="entry name" value="DUF4249"/>
    <property type="match status" value="1"/>
</dbReference>
<evidence type="ECO:0000313" key="2">
    <source>
        <dbReference type="Proteomes" id="UP000323426"/>
    </source>
</evidence>
<name>A0A5M6D9B8_9BACT</name>